<dbReference type="Proteomes" id="UP001596512">
    <property type="component" value="Unassembled WGS sequence"/>
</dbReference>
<sequence>MRWGFPLPQDLLRDLRGRHALAVAGASVTSPWFPGAEVVWVGYGRPTWGHDLSGPGVLQAVSNRAAMSFLSCTDPHDPALIHDFLARLVRQARRAINVIVTWLPADEDPARWTGFEGAAVRFISARQP</sequence>
<accession>A0ABW2TN84</accession>
<name>A0ABW2TN84_9PSEU</name>
<gene>
    <name evidence="1" type="ORF">ACFQV2_14185</name>
</gene>
<dbReference type="EMBL" id="JBHTEY010000004">
    <property type="protein sequence ID" value="MFC7614500.1"/>
    <property type="molecule type" value="Genomic_DNA"/>
</dbReference>
<evidence type="ECO:0000313" key="1">
    <source>
        <dbReference type="EMBL" id="MFC7614500.1"/>
    </source>
</evidence>
<reference evidence="2" key="1">
    <citation type="journal article" date="2019" name="Int. J. Syst. Evol. Microbiol.">
        <title>The Global Catalogue of Microorganisms (GCM) 10K type strain sequencing project: providing services to taxonomists for standard genome sequencing and annotation.</title>
        <authorList>
            <consortium name="The Broad Institute Genomics Platform"/>
            <consortium name="The Broad Institute Genome Sequencing Center for Infectious Disease"/>
            <person name="Wu L."/>
            <person name="Ma J."/>
        </authorList>
    </citation>
    <scope>NUCLEOTIDE SEQUENCE [LARGE SCALE GENOMIC DNA]</scope>
    <source>
        <strain evidence="2">JCM 17695</strain>
    </source>
</reference>
<evidence type="ECO:0000313" key="2">
    <source>
        <dbReference type="Proteomes" id="UP001596512"/>
    </source>
</evidence>
<protein>
    <submittedName>
        <fullName evidence="1">Uncharacterized protein</fullName>
    </submittedName>
</protein>
<keyword evidence="2" id="KW-1185">Reference proteome</keyword>
<organism evidence="1 2">
    <name type="scientific">Actinokineospora soli</name>
    <dbReference type="NCBI Taxonomy" id="1048753"/>
    <lineage>
        <taxon>Bacteria</taxon>
        <taxon>Bacillati</taxon>
        <taxon>Actinomycetota</taxon>
        <taxon>Actinomycetes</taxon>
        <taxon>Pseudonocardiales</taxon>
        <taxon>Pseudonocardiaceae</taxon>
        <taxon>Actinokineospora</taxon>
    </lineage>
</organism>
<proteinExistence type="predicted"/>
<comment type="caution">
    <text evidence="1">The sequence shown here is derived from an EMBL/GenBank/DDBJ whole genome shotgun (WGS) entry which is preliminary data.</text>
</comment>